<sequence length="77" mass="8972">MAQSQKKLNINVSFENELAQYLADMAEMQNKTIQEVLVDLVEEVFEADEGEKELVKLSLERDIPGAKRVKYEDVKWR</sequence>
<accession>A0A8J3MPK0</accession>
<reference evidence="1 2" key="1">
    <citation type="journal article" date="2021" name="Microb. Ecol.">
        <title>Candidatus Mesenet longicola: Novel Endosymbionts of Brontispa longissima that Induce Cytoplasmic Incompatibility.</title>
        <authorList>
            <person name="Takano S."/>
            <person name="Gotoh Y."/>
            <person name="Hayashi T."/>
        </authorList>
    </citation>
    <scope>NUCLEOTIDE SEQUENCE [LARGE SCALE GENOMIC DNA]</scope>
    <source>
        <strain evidence="1">L5</strain>
    </source>
</reference>
<protein>
    <submittedName>
        <fullName evidence="1">Uncharacterized protein</fullName>
    </submittedName>
</protein>
<keyword evidence="2" id="KW-1185">Reference proteome</keyword>
<dbReference type="Proteomes" id="UP000637906">
    <property type="component" value="Unassembled WGS sequence"/>
</dbReference>
<proteinExistence type="predicted"/>
<evidence type="ECO:0000313" key="2">
    <source>
        <dbReference type="Proteomes" id="UP000637906"/>
    </source>
</evidence>
<dbReference type="AlphaFoldDB" id="A0A8J3MPK0"/>
<gene>
    <name evidence="1" type="ORF">sL5_09830</name>
</gene>
<dbReference type="EMBL" id="BNGU01000054">
    <property type="protein sequence ID" value="GHM59990.1"/>
    <property type="molecule type" value="Genomic_DNA"/>
</dbReference>
<organism evidence="1 2">
    <name type="scientific">Candidatus Mesenet longicola</name>
    <dbReference type="NCBI Taxonomy" id="1892558"/>
    <lineage>
        <taxon>Bacteria</taxon>
        <taxon>Pseudomonadati</taxon>
        <taxon>Pseudomonadota</taxon>
        <taxon>Alphaproteobacteria</taxon>
        <taxon>Rickettsiales</taxon>
        <taxon>Anaplasmataceae</taxon>
        <taxon>Candidatus Mesenet</taxon>
    </lineage>
</organism>
<evidence type="ECO:0000313" key="1">
    <source>
        <dbReference type="EMBL" id="GHM59990.1"/>
    </source>
</evidence>
<name>A0A8J3MPK0_9RICK</name>
<comment type="caution">
    <text evidence="1">The sequence shown here is derived from an EMBL/GenBank/DDBJ whole genome shotgun (WGS) entry which is preliminary data.</text>
</comment>